<keyword evidence="4" id="KW-1185">Reference proteome</keyword>
<name>A0AA85KBH4_TRIRE</name>
<feature type="compositionally biased region" description="Acidic residues" evidence="1">
    <location>
        <begin position="222"/>
        <end position="237"/>
    </location>
</feature>
<feature type="compositionally biased region" description="Basic and acidic residues" evidence="1">
    <location>
        <begin position="203"/>
        <end position="213"/>
    </location>
</feature>
<evidence type="ECO:0000259" key="3">
    <source>
        <dbReference type="PROSITE" id="PS50835"/>
    </source>
</evidence>
<feature type="compositionally biased region" description="Acidic residues" evidence="1">
    <location>
        <begin position="138"/>
        <end position="153"/>
    </location>
</feature>
<organism evidence="4 5">
    <name type="scientific">Trichobilharzia regenti</name>
    <name type="common">Nasal bird schistosome</name>
    <dbReference type="NCBI Taxonomy" id="157069"/>
    <lineage>
        <taxon>Eukaryota</taxon>
        <taxon>Metazoa</taxon>
        <taxon>Spiralia</taxon>
        <taxon>Lophotrochozoa</taxon>
        <taxon>Platyhelminthes</taxon>
        <taxon>Trematoda</taxon>
        <taxon>Digenea</taxon>
        <taxon>Strigeidida</taxon>
        <taxon>Schistosomatoidea</taxon>
        <taxon>Schistosomatidae</taxon>
        <taxon>Trichobilharzia</taxon>
    </lineage>
</organism>
<reference evidence="5" key="2">
    <citation type="submission" date="2023-11" db="UniProtKB">
        <authorList>
            <consortium name="WormBaseParasite"/>
        </authorList>
    </citation>
    <scope>IDENTIFICATION</scope>
</reference>
<sequence length="1126" mass="128142">MKSVKFRCETSDWQGTLASPHYTFTAYCPGPKGITWSSDDSKVFSQSSILRCSMKDGCANPVFQWRWLAGPIPQLTVLTDDMHVKIYERGAELRLTHLSRSGTYVFQCSVTCRCGDEVSVGLVEATILFDNEVMGESEFDWRDDESGEVESDVTDSRFDMTPSEGQLLQSGDLESDAGYPDIDSDTVLRDEEVDEEAQEQEGLDTRRDGKTIRSEASTDTEYGGEPDSDIPEYDQNELVERRLKKKKRKKKGRRRRKSEERRKDEETGRQERGYSDDERDHEAPAYTRIPGEISDVGEWSETEVEGRQVTPVGWKQTQEPGESESSDVSSQVHRRRERRHPDAGGEVPHPWGKQEDSDEDSDESGEVLGDRRRRLTEWDVTDCEEVGPRPGVYGRGVGGTREADIVKTDSKLDTYRKRMKGKEGRGEGVVGAGEAGDRSDERSVIRPDSDVLHVVESLQSYDDSQDEHRKRAYQEPVRTGVKRKPSTASCRHQCGSETSYKFEDTEERDGWRNNEKRLSEVPIRRVGGTQLDGLHKRGRVPPYTPPYIATSDDDDTGSVRMFVKCFEVGDLENGKFRIKRILHRYLSRNKFMLKNLPLHYVFEELSRHCDQLTLRDSITLPSTRIHPQQVDLSFFRYPPESVGEVQSTAFGSSPSSHLSRISWKHQYNMGHIPRDDNPTVKRRKKLSVIIQPNPIVANSVTTLGCPAVFSNVARYSKPLHITWIRNSGTSSVSRQNTSQSIVTFPTSRRHIVSDDNSWSSKTYIYPPYRWPIHYTLDIKPTDTKSFGYFSCVVTYKASNTLVNATYHSTTPLCIVHPTEKPQVSVISMHSPQLTENYDDSACYEPGEEIEAHCHVSLFRLFCEDDDEEVAGFRMIQTVVSLSLISGDKHSSIEVIRSDDLIPQHGSNTKSKHTHHAKFRLRLLSEHNRAHLMCTVRPDVVLPNIKSPVYGQWLSRRVNYDDRNKLTRSSKPIELCVSGDSYKSDYAGVSSVGGESNDEEVLRLTVRPSEVVSCTSPNPIFTPTIKVYEVTTQTLVKSRQLNWSVRSDEGTASLTLPRDSTHNKIYRIHCEIHQLSLKQLIIVRVRDYNVRQLDMYIGQSVMLCISIATTLVLLWLRLIYPGRIRLH</sequence>
<evidence type="ECO:0000256" key="2">
    <source>
        <dbReference type="SAM" id="Phobius"/>
    </source>
</evidence>
<proteinExistence type="predicted"/>
<evidence type="ECO:0000313" key="4">
    <source>
        <dbReference type="Proteomes" id="UP000050795"/>
    </source>
</evidence>
<feature type="region of interest" description="Disordered" evidence="1">
    <location>
        <begin position="459"/>
        <end position="494"/>
    </location>
</feature>
<feature type="domain" description="Ig-like" evidence="3">
    <location>
        <begin position="678"/>
        <end position="802"/>
    </location>
</feature>
<feature type="region of interest" description="Disordered" evidence="1">
    <location>
        <begin position="138"/>
        <end position="400"/>
    </location>
</feature>
<accession>A0AA85KBH4</accession>
<feature type="compositionally biased region" description="Basic and acidic residues" evidence="1">
    <location>
        <begin position="414"/>
        <end position="426"/>
    </location>
</feature>
<evidence type="ECO:0000313" key="5">
    <source>
        <dbReference type="WBParaSite" id="TREG1_770.3"/>
    </source>
</evidence>
<keyword evidence="2" id="KW-0812">Transmembrane</keyword>
<keyword evidence="2" id="KW-0472">Membrane</keyword>
<dbReference type="PROSITE" id="PS50835">
    <property type="entry name" value="IG_LIKE"/>
    <property type="match status" value="1"/>
</dbReference>
<feature type="compositionally biased region" description="Acidic residues" evidence="1">
    <location>
        <begin position="191"/>
        <end position="202"/>
    </location>
</feature>
<protein>
    <recommendedName>
        <fullName evidence="3">Ig-like domain-containing protein</fullName>
    </recommendedName>
</protein>
<reference evidence="4" key="1">
    <citation type="submission" date="2022-06" db="EMBL/GenBank/DDBJ databases">
        <authorList>
            <person name="Berger JAMES D."/>
            <person name="Berger JAMES D."/>
        </authorList>
    </citation>
    <scope>NUCLEOTIDE SEQUENCE [LARGE SCALE GENOMIC DNA]</scope>
</reference>
<dbReference type="WBParaSite" id="TREG1_770.3">
    <property type="protein sequence ID" value="TREG1_770.3"/>
    <property type="gene ID" value="TREG1_770"/>
</dbReference>
<evidence type="ECO:0000256" key="1">
    <source>
        <dbReference type="SAM" id="MobiDB-lite"/>
    </source>
</evidence>
<feature type="compositionally biased region" description="Basic and acidic residues" evidence="1">
    <location>
        <begin position="257"/>
        <end position="283"/>
    </location>
</feature>
<dbReference type="InterPro" id="IPR007110">
    <property type="entry name" value="Ig-like_dom"/>
</dbReference>
<dbReference type="Proteomes" id="UP000050795">
    <property type="component" value="Unassembled WGS sequence"/>
</dbReference>
<feature type="compositionally biased region" description="Acidic residues" evidence="1">
    <location>
        <begin position="356"/>
        <end position="365"/>
    </location>
</feature>
<feature type="compositionally biased region" description="Basic and acidic residues" evidence="1">
    <location>
        <begin position="435"/>
        <end position="446"/>
    </location>
</feature>
<feature type="region of interest" description="Disordered" evidence="1">
    <location>
        <begin position="414"/>
        <end position="446"/>
    </location>
</feature>
<feature type="compositionally biased region" description="Basic residues" evidence="1">
    <location>
        <begin position="242"/>
        <end position="256"/>
    </location>
</feature>
<keyword evidence="2" id="KW-1133">Transmembrane helix</keyword>
<feature type="transmembrane region" description="Helical" evidence="2">
    <location>
        <begin position="1095"/>
        <end position="1119"/>
    </location>
</feature>
<dbReference type="AlphaFoldDB" id="A0AA85KBH4"/>